<keyword evidence="1" id="KW-0472">Membrane</keyword>
<keyword evidence="1" id="KW-1133">Transmembrane helix</keyword>
<dbReference type="RefSeq" id="WP_213887827.1">
    <property type="nucleotide sequence ID" value="NZ_JAGFNU010000002.1"/>
</dbReference>
<protein>
    <recommendedName>
        <fullName evidence="4">YIP1 family protein</fullName>
    </recommendedName>
</protein>
<feature type="transmembrane region" description="Helical" evidence="1">
    <location>
        <begin position="139"/>
        <end position="157"/>
    </location>
</feature>
<evidence type="ECO:0008006" key="4">
    <source>
        <dbReference type="Google" id="ProtNLM"/>
    </source>
</evidence>
<evidence type="ECO:0000313" key="2">
    <source>
        <dbReference type="EMBL" id="MFB9232544.1"/>
    </source>
</evidence>
<comment type="caution">
    <text evidence="2">The sequence shown here is derived from an EMBL/GenBank/DDBJ whole genome shotgun (WGS) entry which is preliminary data.</text>
</comment>
<dbReference type="EMBL" id="JBHMEA010000039">
    <property type="protein sequence ID" value="MFB9232544.1"/>
    <property type="molecule type" value="Genomic_DNA"/>
</dbReference>
<sequence>MTPITTELLDSLRLSLKRPKDGMRRVLLLGLNRQTLWLALGISVIVATLLNYVHEMVTPVVTDLQGNPLVLPSPFILVFFTLVVRILIDFVIARLGNAFGGTGNFFDILLADIWLRVFEIVLMVAGIVAYLISPGVGQMVLYATYFYLFWLMLNFVAEAHGGMSLGKTLGLVLLSALIAAIPIIVILNLMGVSPVIGT</sequence>
<accession>A0ABV5JGG3</accession>
<feature type="transmembrane region" description="Helical" evidence="1">
    <location>
        <begin position="74"/>
        <end position="92"/>
    </location>
</feature>
<feature type="transmembrane region" description="Helical" evidence="1">
    <location>
        <begin position="169"/>
        <end position="190"/>
    </location>
</feature>
<reference evidence="2 3" key="1">
    <citation type="submission" date="2024-09" db="EMBL/GenBank/DDBJ databases">
        <authorList>
            <person name="Sun Q."/>
            <person name="Mori K."/>
        </authorList>
    </citation>
    <scope>NUCLEOTIDE SEQUENCE [LARGE SCALE GENOMIC DNA]</scope>
    <source>
        <strain evidence="2 3">CECT 8726</strain>
    </source>
</reference>
<feature type="transmembrane region" description="Helical" evidence="1">
    <location>
        <begin position="113"/>
        <end position="133"/>
    </location>
</feature>
<name>A0ABV5JGG3_9RHOB</name>
<evidence type="ECO:0000256" key="1">
    <source>
        <dbReference type="SAM" id="Phobius"/>
    </source>
</evidence>
<proteinExistence type="predicted"/>
<keyword evidence="3" id="KW-1185">Reference proteome</keyword>
<evidence type="ECO:0000313" key="3">
    <source>
        <dbReference type="Proteomes" id="UP001589683"/>
    </source>
</evidence>
<dbReference type="Proteomes" id="UP001589683">
    <property type="component" value="Unassembled WGS sequence"/>
</dbReference>
<feature type="transmembrane region" description="Helical" evidence="1">
    <location>
        <begin position="35"/>
        <end position="54"/>
    </location>
</feature>
<gene>
    <name evidence="2" type="ORF">ACFFUT_12185</name>
</gene>
<organism evidence="2 3">
    <name type="scientific">Pseudohalocynthiibacter aestuariivivens</name>
    <dbReference type="NCBI Taxonomy" id="1591409"/>
    <lineage>
        <taxon>Bacteria</taxon>
        <taxon>Pseudomonadati</taxon>
        <taxon>Pseudomonadota</taxon>
        <taxon>Alphaproteobacteria</taxon>
        <taxon>Rhodobacterales</taxon>
        <taxon>Paracoccaceae</taxon>
        <taxon>Pseudohalocynthiibacter</taxon>
    </lineage>
</organism>
<keyword evidence="1" id="KW-0812">Transmembrane</keyword>